<proteinExistence type="inferred from homology"/>
<evidence type="ECO:0000313" key="14">
    <source>
        <dbReference type="EMBL" id="KKU90437.1"/>
    </source>
</evidence>
<evidence type="ECO:0000256" key="6">
    <source>
        <dbReference type="ARBA" id="ARBA00022741"/>
    </source>
</evidence>
<dbReference type="SUPFAM" id="SSF56719">
    <property type="entry name" value="Type II DNA topoisomerase"/>
    <property type="match status" value="1"/>
</dbReference>
<reference evidence="14 15" key="1">
    <citation type="journal article" date="2015" name="Nature">
        <title>rRNA introns, odd ribosomes, and small enigmatic genomes across a large radiation of phyla.</title>
        <authorList>
            <person name="Brown C.T."/>
            <person name="Hug L.A."/>
            <person name="Thomas B.C."/>
            <person name="Sharon I."/>
            <person name="Castelle C.J."/>
            <person name="Singh A."/>
            <person name="Wilkins M.J."/>
            <person name="Williams K.H."/>
            <person name="Banfield J.F."/>
        </authorList>
    </citation>
    <scope>NUCLEOTIDE SEQUENCE [LARGE SCALE GENOMIC DNA]</scope>
</reference>
<dbReference type="GO" id="GO:0006265">
    <property type="term" value="P:DNA topological change"/>
    <property type="evidence" value="ECO:0007669"/>
    <property type="project" value="InterPro"/>
</dbReference>
<dbReference type="Proteomes" id="UP000033882">
    <property type="component" value="Unassembled WGS sequence"/>
</dbReference>
<keyword evidence="7" id="KW-0067">ATP-binding</keyword>
<dbReference type="SUPFAM" id="SSF54211">
    <property type="entry name" value="Ribosomal protein S5 domain 2-like"/>
    <property type="match status" value="1"/>
</dbReference>
<comment type="cofactor">
    <cofactor evidence="2">
        <name>Mg(2+)</name>
        <dbReference type="ChEBI" id="CHEBI:18420"/>
    </cofactor>
</comment>
<dbReference type="InterPro" id="IPR036890">
    <property type="entry name" value="HATPase_C_sf"/>
</dbReference>
<dbReference type="NCBIfam" id="TIGR01059">
    <property type="entry name" value="gyrB"/>
    <property type="match status" value="1"/>
</dbReference>
<feature type="coiled-coil region" evidence="12">
    <location>
        <begin position="1"/>
        <end position="28"/>
    </location>
</feature>
<dbReference type="InterPro" id="IPR001241">
    <property type="entry name" value="Topo_IIA"/>
</dbReference>
<dbReference type="InterPro" id="IPR011557">
    <property type="entry name" value="GyrB"/>
</dbReference>
<accession>A0A0G1U8J6</accession>
<dbReference type="PRINTS" id="PR00418">
    <property type="entry name" value="TPI2FAMILY"/>
</dbReference>
<dbReference type="EMBL" id="LCPB01000002">
    <property type="protein sequence ID" value="KKU90437.1"/>
    <property type="molecule type" value="Genomic_DNA"/>
</dbReference>
<dbReference type="FunFam" id="3.30.565.10:FF:000002">
    <property type="entry name" value="DNA gyrase subunit B"/>
    <property type="match status" value="1"/>
</dbReference>
<dbReference type="InterPro" id="IPR003594">
    <property type="entry name" value="HATPase_dom"/>
</dbReference>
<evidence type="ECO:0000256" key="5">
    <source>
        <dbReference type="ARBA" id="ARBA00022723"/>
    </source>
</evidence>
<dbReference type="InterPro" id="IPR002288">
    <property type="entry name" value="DNA_gyrase_B_C"/>
</dbReference>
<comment type="catalytic activity">
    <reaction evidence="1">
        <text>ATP-dependent breakage, passage and rejoining of double-stranded DNA.</text>
        <dbReference type="EC" id="5.6.2.2"/>
    </reaction>
</comment>
<dbReference type="InterPro" id="IPR018522">
    <property type="entry name" value="TopoIIA_CS"/>
</dbReference>
<dbReference type="Gene3D" id="3.30.230.10">
    <property type="match status" value="1"/>
</dbReference>
<dbReference type="GO" id="GO:0034335">
    <property type="term" value="F:DNA negative supercoiling activity"/>
    <property type="evidence" value="ECO:0007669"/>
    <property type="project" value="UniProtKB-ARBA"/>
</dbReference>
<dbReference type="FunFam" id="3.30.230.10:FF:000005">
    <property type="entry name" value="DNA gyrase subunit B"/>
    <property type="match status" value="1"/>
</dbReference>
<dbReference type="PANTHER" id="PTHR45866">
    <property type="entry name" value="DNA GYRASE/TOPOISOMERASE SUBUNIT B"/>
    <property type="match status" value="1"/>
</dbReference>
<dbReference type="InterPro" id="IPR013760">
    <property type="entry name" value="Topo_IIA-like_dom_sf"/>
</dbReference>
<keyword evidence="9" id="KW-0799">Topoisomerase</keyword>
<feature type="domain" description="Toprim" evidence="13">
    <location>
        <begin position="453"/>
        <end position="567"/>
    </location>
</feature>
<keyword evidence="6" id="KW-0547">Nucleotide-binding</keyword>
<dbReference type="InterPro" id="IPR000565">
    <property type="entry name" value="Topo_IIA_B"/>
</dbReference>
<evidence type="ECO:0000256" key="1">
    <source>
        <dbReference type="ARBA" id="ARBA00000185"/>
    </source>
</evidence>
<dbReference type="Gene3D" id="3.40.50.670">
    <property type="match status" value="1"/>
</dbReference>
<dbReference type="PATRIC" id="fig|1619005.3.peg.97"/>
<gene>
    <name evidence="14" type="ORF">UY19_C0002G0010</name>
</gene>
<dbReference type="PANTHER" id="PTHR45866:SF1">
    <property type="entry name" value="DNA GYRASE SUBUNIT B, MITOCHONDRIAL"/>
    <property type="match status" value="1"/>
</dbReference>
<keyword evidence="8" id="KW-0460">Magnesium</keyword>
<dbReference type="NCBIfam" id="NF004189">
    <property type="entry name" value="PRK05644.1"/>
    <property type="match status" value="1"/>
</dbReference>
<dbReference type="SMART" id="SM00433">
    <property type="entry name" value="TOP2c"/>
    <property type="match status" value="1"/>
</dbReference>
<comment type="caution">
    <text evidence="14">The sequence shown here is derived from an EMBL/GenBank/DDBJ whole genome shotgun (WGS) entry which is preliminary data.</text>
</comment>
<evidence type="ECO:0000256" key="11">
    <source>
        <dbReference type="ARBA" id="ARBA00023235"/>
    </source>
</evidence>
<keyword evidence="10" id="KW-0238">DNA-binding</keyword>
<comment type="similarity">
    <text evidence="3">Belongs to the type II topoisomerase GyrB family.</text>
</comment>
<dbReference type="GO" id="GO:0005524">
    <property type="term" value="F:ATP binding"/>
    <property type="evidence" value="ECO:0007669"/>
    <property type="project" value="UniProtKB-KW"/>
</dbReference>
<dbReference type="AlphaFoldDB" id="A0A0G1U8J6"/>
<name>A0A0G1U8J6_9BACT</name>
<evidence type="ECO:0000256" key="4">
    <source>
        <dbReference type="ARBA" id="ARBA00012895"/>
    </source>
</evidence>
<evidence type="ECO:0000259" key="13">
    <source>
        <dbReference type="PROSITE" id="PS50880"/>
    </source>
</evidence>
<dbReference type="InterPro" id="IPR014721">
    <property type="entry name" value="Ribsml_uS5_D2-typ_fold_subgr"/>
</dbReference>
<dbReference type="CDD" id="cd03366">
    <property type="entry name" value="TOPRIM_TopoIIA_GyrB"/>
    <property type="match status" value="1"/>
</dbReference>
<dbReference type="Pfam" id="PF00986">
    <property type="entry name" value="DNA_gyraseB_C"/>
    <property type="match status" value="1"/>
</dbReference>
<dbReference type="NCBIfam" id="NF011501">
    <property type="entry name" value="PRK14939.1"/>
    <property type="match status" value="1"/>
</dbReference>
<organism evidence="14 15">
    <name type="scientific">Candidatus Wolfebacteria bacterium GW2011_GWA2_47_9b</name>
    <dbReference type="NCBI Taxonomy" id="1619005"/>
    <lineage>
        <taxon>Bacteria</taxon>
        <taxon>Candidatus Wolfeibacteriota</taxon>
    </lineage>
</organism>
<evidence type="ECO:0000256" key="9">
    <source>
        <dbReference type="ARBA" id="ARBA00023029"/>
    </source>
</evidence>
<dbReference type="SUPFAM" id="SSF55874">
    <property type="entry name" value="ATPase domain of HSP90 chaperone/DNA topoisomerase II/histidine kinase"/>
    <property type="match status" value="1"/>
</dbReference>
<dbReference type="GO" id="GO:0005694">
    <property type="term" value="C:chromosome"/>
    <property type="evidence" value="ECO:0007669"/>
    <property type="project" value="InterPro"/>
</dbReference>
<dbReference type="CDD" id="cd00822">
    <property type="entry name" value="TopoII_Trans_DNA_gyrase"/>
    <property type="match status" value="1"/>
</dbReference>
<evidence type="ECO:0000256" key="12">
    <source>
        <dbReference type="SAM" id="Coils"/>
    </source>
</evidence>
<dbReference type="PROSITE" id="PS50880">
    <property type="entry name" value="TOPRIM"/>
    <property type="match status" value="1"/>
</dbReference>
<dbReference type="EC" id="5.6.2.2" evidence="4"/>
<dbReference type="GO" id="GO:0003677">
    <property type="term" value="F:DNA binding"/>
    <property type="evidence" value="ECO:0007669"/>
    <property type="project" value="UniProtKB-KW"/>
</dbReference>
<dbReference type="CDD" id="cd16928">
    <property type="entry name" value="HATPase_GyrB-like"/>
    <property type="match status" value="1"/>
</dbReference>
<protein>
    <recommendedName>
        <fullName evidence="4">DNA topoisomerase (ATP-hydrolyzing)</fullName>
        <ecNumber evidence="4">5.6.2.2</ecNumber>
    </recommendedName>
</protein>
<dbReference type="Gene3D" id="3.30.565.10">
    <property type="entry name" value="Histidine kinase-like ATPase, C-terminal domain"/>
    <property type="match status" value="1"/>
</dbReference>
<dbReference type="InterPro" id="IPR013506">
    <property type="entry name" value="Topo_IIA_bsu_dom2"/>
</dbReference>
<evidence type="ECO:0000256" key="3">
    <source>
        <dbReference type="ARBA" id="ARBA00010708"/>
    </source>
</evidence>
<evidence type="ECO:0000313" key="15">
    <source>
        <dbReference type="Proteomes" id="UP000033882"/>
    </source>
</evidence>
<evidence type="ECO:0000256" key="2">
    <source>
        <dbReference type="ARBA" id="ARBA00001946"/>
    </source>
</evidence>
<dbReference type="PROSITE" id="PS00177">
    <property type="entry name" value="TOPOISOMERASE_II"/>
    <property type="match status" value="1"/>
</dbReference>
<dbReference type="Pfam" id="PF01751">
    <property type="entry name" value="Toprim"/>
    <property type="match status" value="1"/>
</dbReference>
<keyword evidence="12" id="KW-0175">Coiled coil</keyword>
<keyword evidence="11" id="KW-0413">Isomerase</keyword>
<sequence length="674" mass="74946">MAKKAENIDELIEQAQEKESKKVAAKKLEDPIDNRGNASYSAKDIQVLEGLEPVRKRPGMYIGSTGAQGLHHLIWEVFDNSLDEAMAGYAKNIKVELLKDGTVTVQDDGRGIPVDIHPKTKKSALETAATTLHAGGKFDGDSYKVSGGLHGVGLSVVNALSTWMKIEVCKEGTMYVQEYKIGKPQYDVKKAGKCTANGTKVSFRPDGTIFSTLEFDRKEIVGHLRQQAFLTKGIRIEIIDDREDVPFYYSFYFEGGLVSFVRYVNRNHTPVHKEIFYVHKSSESIDVETAFIYNDDPDARELSFANNIYTPDGGMHVTGFRTALTRALNDFARSINALKGSEDNLTGDDVREGITAIISVKLRDPQFEGQTKARLGTPGARGAVESVLSEALKEYFEKYSGDAKAIIEKCILAQKARKAAKAAKDTVLRKGMLEGMTLPGKLADCSSRKAQDSEIYIVEGDSAGGSAKQGRDRRFQAILPLKGKILNVEKARLDKMLLNNEIKSLVIALGTAISDSFDIEKLRYHKVIIMTDADTDGAHIRTLLLTLFYRYFRPVIEGGFLYIAQPPLFRLQLGKDVRYVYTPDEKDKAVTDMTAGKKAEANVNVQRYKGLGEMNPDQLWDTTMNPEFRTLLQVMIDDAEEADRLFEILMGDEVAPRKQFIQSNATLVSNLDIT</sequence>
<dbReference type="InterPro" id="IPR020568">
    <property type="entry name" value="Ribosomal_Su5_D2-typ_SF"/>
</dbReference>
<dbReference type="InterPro" id="IPR013759">
    <property type="entry name" value="Topo_IIA_B_C"/>
</dbReference>
<evidence type="ECO:0000256" key="7">
    <source>
        <dbReference type="ARBA" id="ARBA00022840"/>
    </source>
</evidence>
<dbReference type="Pfam" id="PF02518">
    <property type="entry name" value="HATPase_c"/>
    <property type="match status" value="1"/>
</dbReference>
<dbReference type="FunFam" id="3.40.50.670:FF:000002">
    <property type="entry name" value="DNA gyrase subunit B"/>
    <property type="match status" value="1"/>
</dbReference>
<evidence type="ECO:0000256" key="8">
    <source>
        <dbReference type="ARBA" id="ARBA00022842"/>
    </source>
</evidence>
<evidence type="ECO:0000256" key="10">
    <source>
        <dbReference type="ARBA" id="ARBA00023125"/>
    </source>
</evidence>
<dbReference type="PRINTS" id="PR01159">
    <property type="entry name" value="DNAGYRASEB"/>
</dbReference>
<dbReference type="InterPro" id="IPR034160">
    <property type="entry name" value="TOPRIM_GyrB"/>
</dbReference>
<dbReference type="Pfam" id="PF00204">
    <property type="entry name" value="DNA_gyraseB"/>
    <property type="match status" value="1"/>
</dbReference>
<dbReference type="GO" id="GO:0046872">
    <property type="term" value="F:metal ion binding"/>
    <property type="evidence" value="ECO:0007669"/>
    <property type="project" value="UniProtKB-KW"/>
</dbReference>
<keyword evidence="5" id="KW-0479">Metal-binding</keyword>
<dbReference type="SMART" id="SM00387">
    <property type="entry name" value="HATPase_c"/>
    <property type="match status" value="1"/>
</dbReference>
<dbReference type="InterPro" id="IPR006171">
    <property type="entry name" value="TOPRIM_dom"/>
</dbReference>